<protein>
    <submittedName>
        <fullName evidence="2">Uncharacterized protein</fullName>
    </submittedName>
</protein>
<evidence type="ECO:0000313" key="3">
    <source>
        <dbReference type="Proteomes" id="UP000026960"/>
    </source>
</evidence>
<proteinExistence type="predicted"/>
<dbReference type="Proteomes" id="UP000026960">
    <property type="component" value="Chromosome 9"/>
</dbReference>
<dbReference type="HOGENOM" id="CLU_1148735_0_0_1"/>
<dbReference type="Gramene" id="OBART09G20400.1">
    <property type="protein sequence ID" value="OBART09G20400.1"/>
    <property type="gene ID" value="OBART09G20400"/>
</dbReference>
<dbReference type="AlphaFoldDB" id="A0A0D3HAB8"/>
<feature type="region of interest" description="Disordered" evidence="1">
    <location>
        <begin position="168"/>
        <end position="204"/>
    </location>
</feature>
<feature type="compositionally biased region" description="Basic and acidic residues" evidence="1">
    <location>
        <begin position="194"/>
        <end position="204"/>
    </location>
</feature>
<keyword evidence="3" id="KW-1185">Reference proteome</keyword>
<feature type="region of interest" description="Disordered" evidence="1">
    <location>
        <begin position="123"/>
        <end position="155"/>
    </location>
</feature>
<dbReference type="PaxDb" id="65489-OBART09G20400.1"/>
<feature type="compositionally biased region" description="Gly residues" evidence="1">
    <location>
        <begin position="176"/>
        <end position="192"/>
    </location>
</feature>
<organism evidence="2">
    <name type="scientific">Oryza barthii</name>
    <dbReference type="NCBI Taxonomy" id="65489"/>
    <lineage>
        <taxon>Eukaryota</taxon>
        <taxon>Viridiplantae</taxon>
        <taxon>Streptophyta</taxon>
        <taxon>Embryophyta</taxon>
        <taxon>Tracheophyta</taxon>
        <taxon>Spermatophyta</taxon>
        <taxon>Magnoliopsida</taxon>
        <taxon>Liliopsida</taxon>
        <taxon>Poales</taxon>
        <taxon>Poaceae</taxon>
        <taxon>BOP clade</taxon>
        <taxon>Oryzoideae</taxon>
        <taxon>Oryzeae</taxon>
        <taxon>Oryzinae</taxon>
        <taxon>Oryza</taxon>
    </lineage>
</organism>
<evidence type="ECO:0000313" key="2">
    <source>
        <dbReference type="EnsemblPlants" id="OBART09G20400.1"/>
    </source>
</evidence>
<reference evidence="2" key="2">
    <citation type="submission" date="2015-03" db="UniProtKB">
        <authorList>
            <consortium name="EnsemblPlants"/>
        </authorList>
    </citation>
    <scope>IDENTIFICATION</scope>
</reference>
<evidence type="ECO:0000256" key="1">
    <source>
        <dbReference type="SAM" id="MobiDB-lite"/>
    </source>
</evidence>
<reference evidence="2" key="1">
    <citation type="journal article" date="2009" name="Rice">
        <title>De Novo Next Generation Sequencing of Plant Genomes.</title>
        <authorList>
            <person name="Rounsley S."/>
            <person name="Marri P.R."/>
            <person name="Yu Y."/>
            <person name="He R."/>
            <person name="Sisneros N."/>
            <person name="Goicoechea J.L."/>
            <person name="Lee S.J."/>
            <person name="Angelova A."/>
            <person name="Kudrna D."/>
            <person name="Luo M."/>
            <person name="Affourtit J."/>
            <person name="Desany B."/>
            <person name="Knight J."/>
            <person name="Niazi F."/>
            <person name="Egholm M."/>
            <person name="Wing R.A."/>
        </authorList>
    </citation>
    <scope>NUCLEOTIDE SEQUENCE [LARGE SCALE GENOMIC DNA]</scope>
    <source>
        <strain evidence="2">cv. IRGC 105608</strain>
    </source>
</reference>
<accession>A0A0D3HAB8</accession>
<dbReference type="EnsemblPlants" id="OBART09G20400.1">
    <property type="protein sequence ID" value="OBART09G20400.1"/>
    <property type="gene ID" value="OBART09G20400"/>
</dbReference>
<sequence>MTEGERTPCGKVFAMGFIEVNVKLPGFGKKIGRRRDWVNVQVVNKIGRRRDSAVQEVQVHRCYDRCSASACTHVVVVVTHAHYHDFVRRCRRRSVFALPPLLPRRFPVHAVTTASAFAAPKPRQILQPPPLSDRNLPGTDLRSSWKPSRPTYEAREDGLCDEARRAGGRWSQEARMGGGGGADGPIRGGGRHYPGREDGSRGEAWESVREGWVVAPAVQSAAAATVIWQSANRHHRRRPLGP</sequence>
<name>A0A0D3HAB8_9ORYZ</name>